<dbReference type="RefSeq" id="WP_324273868.1">
    <property type="nucleotide sequence ID" value="NZ_CP141261.1"/>
</dbReference>
<keyword evidence="2" id="KW-1185">Reference proteome</keyword>
<accession>A0ABZ1AVC9</accession>
<sequence>MTLDDIAEVSRAVSEALDQNDDGMGRTPTCSR</sequence>
<protein>
    <submittedName>
        <fullName evidence="1">Uncharacterized protein</fullName>
    </submittedName>
</protein>
<evidence type="ECO:0000313" key="2">
    <source>
        <dbReference type="Proteomes" id="UP001324287"/>
    </source>
</evidence>
<evidence type="ECO:0000313" key="1">
    <source>
        <dbReference type="EMBL" id="WRL62514.1"/>
    </source>
</evidence>
<dbReference type="Proteomes" id="UP001324287">
    <property type="component" value="Chromosome"/>
</dbReference>
<dbReference type="EMBL" id="CP141261">
    <property type="protein sequence ID" value="WRL62514.1"/>
    <property type="molecule type" value="Genomic_DNA"/>
</dbReference>
<proteinExistence type="predicted"/>
<gene>
    <name evidence="1" type="ORF">U6N30_21285</name>
</gene>
<reference evidence="1 2" key="1">
    <citation type="submission" date="2023-12" db="EMBL/GenBank/DDBJ databases">
        <title>Blastococcus brunescens sp. nov., an actonobacterium isolated from sandstone collected in sahara desert.</title>
        <authorList>
            <person name="Gtari M."/>
            <person name="Ghodhbane F."/>
        </authorList>
    </citation>
    <scope>NUCLEOTIDE SEQUENCE [LARGE SCALE GENOMIC DNA]</scope>
    <source>
        <strain evidence="1 2">BMG 8361</strain>
    </source>
</reference>
<name>A0ABZ1AVC9_9ACTN</name>
<organism evidence="1 2">
    <name type="scientific">Blastococcus brunescens</name>
    <dbReference type="NCBI Taxonomy" id="1564165"/>
    <lineage>
        <taxon>Bacteria</taxon>
        <taxon>Bacillati</taxon>
        <taxon>Actinomycetota</taxon>
        <taxon>Actinomycetes</taxon>
        <taxon>Geodermatophilales</taxon>
        <taxon>Geodermatophilaceae</taxon>
        <taxon>Blastococcus</taxon>
    </lineage>
</organism>